<dbReference type="AlphaFoldDB" id="L8FPY7"/>
<name>L8FPY7_PSED2</name>
<dbReference type="GO" id="GO:0010420">
    <property type="term" value="F:polyprenyldihydroxybenzoate methyltransferase activity"/>
    <property type="evidence" value="ECO:0007669"/>
    <property type="project" value="TreeGrafter"/>
</dbReference>
<dbReference type="STRING" id="658429.L8FPY7"/>
<sequence length="169" mass="18149">MRSETDNLSNITYTKATSSSTLEPTELGCGTGRNTAKLLLPPSSTKISSIHALDRSPSMLDIARQRCSAITADSTTSISSTEFHVFDAPSDTAPPEEACGADAVLSALVLEHLAPAVFFGSVKKLLAKERGHLLVTNMHEEMGRGDRRGLYSIEEVVEEVVEEGRKMGV</sequence>
<dbReference type="VEuPathDB" id="FungiDB:GMDG_05881"/>
<organism evidence="3 4">
    <name type="scientific">Pseudogymnoascus destructans (strain ATCC MYA-4855 / 20631-21)</name>
    <name type="common">Bat white-nose syndrome fungus</name>
    <name type="synonym">Geomyces destructans</name>
    <dbReference type="NCBI Taxonomy" id="658429"/>
    <lineage>
        <taxon>Eukaryota</taxon>
        <taxon>Fungi</taxon>
        <taxon>Dikarya</taxon>
        <taxon>Ascomycota</taxon>
        <taxon>Pezizomycotina</taxon>
        <taxon>Leotiomycetes</taxon>
        <taxon>Thelebolales</taxon>
        <taxon>Thelebolaceae</taxon>
        <taxon>Pseudogymnoascus</taxon>
    </lineage>
</organism>
<feature type="domain" description="Methyltransferase type 12" evidence="2">
    <location>
        <begin position="26"/>
        <end position="128"/>
    </location>
</feature>
<proteinExistence type="predicted"/>
<protein>
    <recommendedName>
        <fullName evidence="2">Methyltransferase type 12 domain-containing protein</fullName>
    </recommendedName>
</protein>
<evidence type="ECO:0000313" key="3">
    <source>
        <dbReference type="EMBL" id="ELR03030.1"/>
    </source>
</evidence>
<feature type="region of interest" description="Disordered" evidence="1">
    <location>
        <begin position="1"/>
        <end position="23"/>
    </location>
</feature>
<dbReference type="Pfam" id="PF08242">
    <property type="entry name" value="Methyltransf_12"/>
    <property type="match status" value="1"/>
</dbReference>
<dbReference type="EMBL" id="GL573301">
    <property type="protein sequence ID" value="ELR03030.1"/>
    <property type="molecule type" value="Genomic_DNA"/>
</dbReference>
<accession>L8FPY7</accession>
<dbReference type="HOGENOM" id="CLU_1579208_0_0_1"/>
<evidence type="ECO:0000259" key="2">
    <source>
        <dbReference type="Pfam" id="PF08242"/>
    </source>
</evidence>
<gene>
    <name evidence="3" type="ORF">GMDG_05881</name>
</gene>
<dbReference type="Proteomes" id="UP000011064">
    <property type="component" value="Unassembled WGS sequence"/>
</dbReference>
<evidence type="ECO:0000256" key="1">
    <source>
        <dbReference type="SAM" id="MobiDB-lite"/>
    </source>
</evidence>
<dbReference type="Gene3D" id="3.40.50.150">
    <property type="entry name" value="Vaccinia Virus protein VP39"/>
    <property type="match status" value="1"/>
</dbReference>
<dbReference type="SUPFAM" id="SSF53335">
    <property type="entry name" value="S-adenosyl-L-methionine-dependent methyltransferases"/>
    <property type="match status" value="1"/>
</dbReference>
<dbReference type="InterPro" id="IPR013217">
    <property type="entry name" value="Methyltransf_12"/>
</dbReference>
<evidence type="ECO:0000313" key="4">
    <source>
        <dbReference type="Proteomes" id="UP000011064"/>
    </source>
</evidence>
<dbReference type="PANTHER" id="PTHR43464">
    <property type="entry name" value="METHYLTRANSFERASE"/>
    <property type="match status" value="1"/>
</dbReference>
<keyword evidence="4" id="KW-1185">Reference proteome</keyword>
<dbReference type="InterPro" id="IPR029063">
    <property type="entry name" value="SAM-dependent_MTases_sf"/>
</dbReference>
<dbReference type="CDD" id="cd02440">
    <property type="entry name" value="AdoMet_MTases"/>
    <property type="match status" value="1"/>
</dbReference>
<dbReference type="OrthoDB" id="66144at2759"/>
<dbReference type="InParanoid" id="L8FPY7"/>
<reference evidence="4" key="1">
    <citation type="submission" date="2010-09" db="EMBL/GenBank/DDBJ databases">
        <title>The genome sequence of Geomyces destructans 20631-21.</title>
        <authorList>
            <consortium name="The Broad Institute Genome Sequencing Platform"/>
            <person name="Cuomo C.A."/>
            <person name="Blehert D.S."/>
            <person name="Lorch J.M."/>
            <person name="Young S.K."/>
            <person name="Zeng Q."/>
            <person name="Gargeya S."/>
            <person name="Fitzgerald M."/>
            <person name="Haas B."/>
            <person name="Abouelleil A."/>
            <person name="Alvarado L."/>
            <person name="Arachchi H.M."/>
            <person name="Berlin A."/>
            <person name="Brown A."/>
            <person name="Chapman S.B."/>
            <person name="Chen Z."/>
            <person name="Dunbar C."/>
            <person name="Freedman E."/>
            <person name="Gearin G."/>
            <person name="Gellesch M."/>
            <person name="Goldberg J."/>
            <person name="Griggs A."/>
            <person name="Gujja S."/>
            <person name="Heiman D."/>
            <person name="Howarth C."/>
            <person name="Larson L."/>
            <person name="Lui A."/>
            <person name="MacDonald P.J.P."/>
            <person name="Montmayeur A."/>
            <person name="Murphy C."/>
            <person name="Neiman D."/>
            <person name="Pearson M."/>
            <person name="Priest M."/>
            <person name="Roberts A."/>
            <person name="Saif S."/>
            <person name="Shea T."/>
            <person name="Shenoy N."/>
            <person name="Sisk P."/>
            <person name="Stolte C."/>
            <person name="Sykes S."/>
            <person name="Wortman J."/>
            <person name="Nusbaum C."/>
            <person name="Birren B."/>
        </authorList>
    </citation>
    <scope>NUCLEOTIDE SEQUENCE [LARGE SCALE GENOMIC DNA]</scope>
    <source>
        <strain evidence="4">ATCC MYA-4855 / 20631-21</strain>
    </source>
</reference>
<dbReference type="PANTHER" id="PTHR43464:SF52">
    <property type="entry name" value="PUTATIVE-RELATED"/>
    <property type="match status" value="1"/>
</dbReference>